<comment type="caution">
    <text evidence="1">The sequence shown here is derived from an EMBL/GenBank/DDBJ whole genome shotgun (WGS) entry which is preliminary data.</text>
</comment>
<reference evidence="1" key="1">
    <citation type="submission" date="2020-11" db="EMBL/GenBank/DDBJ databases">
        <authorList>
            <consortium name="DOE Joint Genome Institute"/>
            <person name="Ahrendt S."/>
            <person name="Riley R."/>
            <person name="Andreopoulos W."/>
            <person name="Labutti K."/>
            <person name="Pangilinan J."/>
            <person name="Ruiz-Duenas F.J."/>
            <person name="Barrasa J.M."/>
            <person name="Sanchez-Garcia M."/>
            <person name="Camarero S."/>
            <person name="Miyauchi S."/>
            <person name="Serrano A."/>
            <person name="Linde D."/>
            <person name="Babiker R."/>
            <person name="Drula E."/>
            <person name="Ayuso-Fernandez I."/>
            <person name="Pacheco R."/>
            <person name="Padilla G."/>
            <person name="Ferreira P."/>
            <person name="Barriuso J."/>
            <person name="Kellner H."/>
            <person name="Castanera R."/>
            <person name="Alfaro M."/>
            <person name="Ramirez L."/>
            <person name="Pisabarro A.G."/>
            <person name="Kuo A."/>
            <person name="Tritt A."/>
            <person name="Lipzen A."/>
            <person name="He G."/>
            <person name="Yan M."/>
            <person name="Ng V."/>
            <person name="Cullen D."/>
            <person name="Martin F."/>
            <person name="Rosso M.-N."/>
            <person name="Henrissat B."/>
            <person name="Hibbett D."/>
            <person name="Martinez A.T."/>
            <person name="Grigoriev I.V."/>
        </authorList>
    </citation>
    <scope>NUCLEOTIDE SEQUENCE</scope>
    <source>
        <strain evidence="1">CIRM-BRFM 674</strain>
    </source>
</reference>
<protein>
    <submittedName>
        <fullName evidence="1">Uncharacterized protein</fullName>
    </submittedName>
</protein>
<name>A0A9P5YYT1_9AGAR</name>
<proteinExistence type="predicted"/>
<sequence length="144" mass="16646">MNRDCDPSQNPPAILLDAAYAGLILSQFGTRELKDCLAVFADNVFYPKGHLSRVEQQTKERCRMLRERAVLRENAPDGPDIWDMLLCATYLFRGGVPPFHDVDIDESRIRFEGEEKRRAQDKVNRMIPYRYENTNCVPAKMQIP</sequence>
<gene>
    <name evidence="1" type="ORF">BDN70DRAFT_74958</name>
</gene>
<evidence type="ECO:0000313" key="2">
    <source>
        <dbReference type="Proteomes" id="UP000807469"/>
    </source>
</evidence>
<dbReference type="EMBL" id="MU155245">
    <property type="protein sequence ID" value="KAF9477994.1"/>
    <property type="molecule type" value="Genomic_DNA"/>
</dbReference>
<accession>A0A9P5YYT1</accession>
<evidence type="ECO:0000313" key="1">
    <source>
        <dbReference type="EMBL" id="KAF9477994.1"/>
    </source>
</evidence>
<organism evidence="1 2">
    <name type="scientific">Pholiota conissans</name>
    <dbReference type="NCBI Taxonomy" id="109636"/>
    <lineage>
        <taxon>Eukaryota</taxon>
        <taxon>Fungi</taxon>
        <taxon>Dikarya</taxon>
        <taxon>Basidiomycota</taxon>
        <taxon>Agaricomycotina</taxon>
        <taxon>Agaricomycetes</taxon>
        <taxon>Agaricomycetidae</taxon>
        <taxon>Agaricales</taxon>
        <taxon>Agaricineae</taxon>
        <taxon>Strophariaceae</taxon>
        <taxon>Pholiota</taxon>
    </lineage>
</organism>
<keyword evidence="2" id="KW-1185">Reference proteome</keyword>
<dbReference type="Proteomes" id="UP000807469">
    <property type="component" value="Unassembled WGS sequence"/>
</dbReference>
<dbReference type="AlphaFoldDB" id="A0A9P5YYT1"/>